<sequence length="86" mass="8491">MTAATGPVRVRLFAGAAEAVGTDAVTSGAATVGDLVEELVAASGEATTRDVLARCSFLVAGRRTDDPGHALPRGGVVDVLPPFAGG</sequence>
<dbReference type="SUPFAM" id="SSF54285">
    <property type="entry name" value="MoaD/ThiS"/>
    <property type="match status" value="1"/>
</dbReference>
<dbReference type="EMBL" id="RKHQ01000001">
    <property type="protein sequence ID" value="ROR96498.1"/>
    <property type="molecule type" value="Genomic_DNA"/>
</dbReference>
<dbReference type="InterPro" id="IPR012675">
    <property type="entry name" value="Beta-grasp_dom_sf"/>
</dbReference>
<evidence type="ECO:0000313" key="1">
    <source>
        <dbReference type="EMBL" id="ROR96498.1"/>
    </source>
</evidence>
<accession>A0A3N2DA48</accession>
<reference evidence="1 2" key="1">
    <citation type="submission" date="2018-11" db="EMBL/GenBank/DDBJ databases">
        <title>Sequencing the genomes of 1000 actinobacteria strains.</title>
        <authorList>
            <person name="Klenk H.-P."/>
        </authorList>
    </citation>
    <scope>NUCLEOTIDE SEQUENCE [LARGE SCALE GENOMIC DNA]</scope>
    <source>
        <strain evidence="1 2">DSM 13521</strain>
    </source>
</reference>
<proteinExistence type="predicted"/>
<name>A0A3N2DA48_9MICO</name>
<dbReference type="CDD" id="cd17040">
    <property type="entry name" value="Ubl_MoaD_like"/>
    <property type="match status" value="1"/>
</dbReference>
<dbReference type="InterPro" id="IPR003749">
    <property type="entry name" value="ThiS/MoaD-like"/>
</dbReference>
<dbReference type="Pfam" id="PF02597">
    <property type="entry name" value="ThiS"/>
    <property type="match status" value="1"/>
</dbReference>
<comment type="caution">
    <text evidence="1">The sequence shown here is derived from an EMBL/GenBank/DDBJ whole genome shotgun (WGS) entry which is preliminary data.</text>
</comment>
<gene>
    <name evidence="1" type="ORF">EDD28_1083</name>
</gene>
<dbReference type="AlphaFoldDB" id="A0A3N2DA48"/>
<keyword evidence="2" id="KW-1185">Reference proteome</keyword>
<protein>
    <submittedName>
        <fullName evidence="1">Molybdopterin converting factor small subunit</fullName>
    </submittedName>
</protein>
<dbReference type="Proteomes" id="UP000275356">
    <property type="component" value="Unassembled WGS sequence"/>
</dbReference>
<dbReference type="InterPro" id="IPR016155">
    <property type="entry name" value="Mopterin_synth/thiamin_S_b"/>
</dbReference>
<dbReference type="RefSeq" id="WP_245967931.1">
    <property type="nucleotide sequence ID" value="NZ_CALFQU010000049.1"/>
</dbReference>
<organism evidence="1 2">
    <name type="scientific">Salana multivorans</name>
    <dbReference type="NCBI Taxonomy" id="120377"/>
    <lineage>
        <taxon>Bacteria</taxon>
        <taxon>Bacillati</taxon>
        <taxon>Actinomycetota</taxon>
        <taxon>Actinomycetes</taxon>
        <taxon>Micrococcales</taxon>
        <taxon>Beutenbergiaceae</taxon>
        <taxon>Salana</taxon>
    </lineage>
</organism>
<dbReference type="Gene3D" id="3.10.20.30">
    <property type="match status" value="1"/>
</dbReference>
<evidence type="ECO:0000313" key="2">
    <source>
        <dbReference type="Proteomes" id="UP000275356"/>
    </source>
</evidence>